<dbReference type="InterPro" id="IPR036188">
    <property type="entry name" value="FAD/NAD-bd_sf"/>
</dbReference>
<dbReference type="Pfam" id="PF00732">
    <property type="entry name" value="GMC_oxred_N"/>
    <property type="match status" value="1"/>
</dbReference>
<feature type="active site" description="Proton acceptor" evidence="3">
    <location>
        <position position="540"/>
    </location>
</feature>
<comment type="similarity">
    <text evidence="1">Belongs to the GMC oxidoreductase family.</text>
</comment>
<dbReference type="Proteomes" id="UP000245764">
    <property type="component" value="Chromosome 12"/>
</dbReference>
<accession>A0A2H1H4I3</accession>
<dbReference type="PROSITE" id="PS00624">
    <property type="entry name" value="GMC_OXRED_2"/>
    <property type="match status" value="1"/>
</dbReference>
<dbReference type="Gene3D" id="3.50.50.60">
    <property type="entry name" value="FAD/NAD(P)-binding domain"/>
    <property type="match status" value="1"/>
</dbReference>
<dbReference type="PANTHER" id="PTHR11552">
    <property type="entry name" value="GLUCOSE-METHANOL-CHOLINE GMC OXIDOREDUCTASE"/>
    <property type="match status" value="1"/>
</dbReference>
<dbReference type="SUPFAM" id="SSF51905">
    <property type="entry name" value="FAD/NAD(P)-binding domain"/>
    <property type="match status" value="1"/>
</dbReference>
<dbReference type="InterPro" id="IPR012132">
    <property type="entry name" value="GMC_OxRdtase"/>
</dbReference>
<dbReference type="EMBL" id="LT854264">
    <property type="protein sequence ID" value="SMR60751.1"/>
    <property type="molecule type" value="Genomic_DNA"/>
</dbReference>
<evidence type="ECO:0000259" key="4">
    <source>
        <dbReference type="PROSITE" id="PS00624"/>
    </source>
</evidence>
<dbReference type="InterPro" id="IPR007867">
    <property type="entry name" value="GMC_OxRtase_C"/>
</dbReference>
<evidence type="ECO:0000256" key="1">
    <source>
        <dbReference type="ARBA" id="ARBA00010790"/>
    </source>
</evidence>
<organism evidence="5 6">
    <name type="scientific">Zymoseptoria tritici ST99CH_1E4</name>
    <dbReference type="NCBI Taxonomy" id="1276532"/>
    <lineage>
        <taxon>Eukaryota</taxon>
        <taxon>Fungi</taxon>
        <taxon>Dikarya</taxon>
        <taxon>Ascomycota</taxon>
        <taxon>Pezizomycotina</taxon>
        <taxon>Dothideomycetes</taxon>
        <taxon>Dothideomycetidae</taxon>
        <taxon>Mycosphaerellales</taxon>
        <taxon>Mycosphaerellaceae</taxon>
        <taxon>Zymoseptoria</taxon>
    </lineage>
</organism>
<evidence type="ECO:0000256" key="3">
    <source>
        <dbReference type="PIRSR" id="PIRSR000137-1"/>
    </source>
</evidence>
<dbReference type="PANTHER" id="PTHR11552:SF138">
    <property type="entry name" value="DEHYDROGENASE PKFF-RELATED"/>
    <property type="match status" value="1"/>
</dbReference>
<dbReference type="GO" id="GO:0050660">
    <property type="term" value="F:flavin adenine dinucleotide binding"/>
    <property type="evidence" value="ECO:0007669"/>
    <property type="project" value="InterPro"/>
</dbReference>
<feature type="active site" description="Proton donor" evidence="3">
    <location>
        <position position="496"/>
    </location>
</feature>
<proteinExistence type="inferred from homology"/>
<evidence type="ECO:0000256" key="2">
    <source>
        <dbReference type="ARBA" id="ARBA00023180"/>
    </source>
</evidence>
<dbReference type="AlphaFoldDB" id="A0A2H1H4I3"/>
<reference evidence="6" key="1">
    <citation type="submission" date="2017-05" db="EMBL/GenBank/DDBJ databases">
        <authorList>
            <person name="Song R."/>
            <person name="Chenine A.L."/>
            <person name="Ruprecht R.M."/>
        </authorList>
    </citation>
    <scope>NUCLEOTIDE SEQUENCE [LARGE SCALE GENOMIC DNA]</scope>
</reference>
<dbReference type="InterPro" id="IPR000172">
    <property type="entry name" value="GMC_OxRdtase_N"/>
</dbReference>
<evidence type="ECO:0000313" key="6">
    <source>
        <dbReference type="Proteomes" id="UP000245764"/>
    </source>
</evidence>
<dbReference type="Gene3D" id="3.30.560.10">
    <property type="entry name" value="Glucose Oxidase, domain 3"/>
    <property type="match status" value="1"/>
</dbReference>
<feature type="domain" description="Glucose-methanol-choline oxidoreductase N-terminal" evidence="4">
    <location>
        <begin position="266"/>
        <end position="280"/>
    </location>
</feature>
<name>A0A2H1H4I3_ZYMTR</name>
<dbReference type="GO" id="GO:0044550">
    <property type="term" value="P:secondary metabolite biosynthetic process"/>
    <property type="evidence" value="ECO:0007669"/>
    <property type="project" value="TreeGrafter"/>
</dbReference>
<sequence>MAAGKKARFVANNAGHLQEYSCCAHCVNELSNGNWSQIPYWHKQWRGGEDYDWQPLIDWGLMTEPQLSGQRLHYAQGRNLGGSSGRNQMLYHRATKGLHQAWADRVGDRAYTWDNMLKYMQRSVKYQVNGHRPQNATPTPSDNAYSADGGPLCVTYPATVDPFSVHAAAAFGNIGLKMQNDFNGGEMSGYGYWTYTINAETGLRSSAENSFLAEAMGRPTLTTYINADARNILFDGECKATGVNVTTLGKQPFTLTARKEVIVSAGAFHSPQLLMVSGIGPKETLQKYNIPVVKDLPGVGQNMWDTANIGGPRYQISVGVNNAIENSSSYSGVVAQLLTNGSGPLSDPGNTIGAWDIFPDAVRSKLSPSAQAALAKFPSDWPEVEYALTSSGKLFVGPNPTDRYGIIGCQLVKTVSRGNMTIQSASNDVPPVINPNWLRDPIDQEVAVQAYRRARQAWEGVPEGVKIGDEVWPGKNVTTDEELLHLIRENIKVNHHGAASCAMGKENDPHAVVDSKGRVFGVKGLRVIDSSSLPFAPPGHTQGITYAHAEKLVDDVLGDWDTAMLSLDTQIRENITLGADYWSFSGESEQ</sequence>
<dbReference type="PIRSF" id="PIRSF000137">
    <property type="entry name" value="Alcohol_oxidase"/>
    <property type="match status" value="1"/>
</dbReference>
<dbReference type="SUPFAM" id="SSF54373">
    <property type="entry name" value="FAD-linked reductases, C-terminal domain"/>
    <property type="match status" value="1"/>
</dbReference>
<evidence type="ECO:0000313" key="5">
    <source>
        <dbReference type="EMBL" id="SMR60751.1"/>
    </source>
</evidence>
<gene>
    <name evidence="5" type="ORF">ZT1E4_G10716</name>
</gene>
<dbReference type="Pfam" id="PF05199">
    <property type="entry name" value="GMC_oxred_C"/>
    <property type="match status" value="1"/>
</dbReference>
<protein>
    <recommendedName>
        <fullName evidence="4">Glucose-methanol-choline oxidoreductase N-terminal domain-containing protein</fullName>
    </recommendedName>
</protein>
<dbReference type="GO" id="GO:0016614">
    <property type="term" value="F:oxidoreductase activity, acting on CH-OH group of donors"/>
    <property type="evidence" value="ECO:0007669"/>
    <property type="project" value="InterPro"/>
</dbReference>
<keyword evidence="2" id="KW-0325">Glycoprotein</keyword>